<accession>A0A5M9K5W9</accession>
<reference evidence="3 4" key="1">
    <citation type="submission" date="2019-06" db="EMBL/GenBank/DDBJ databases">
        <title>Genome Sequence of the Brown Rot Fungal Pathogen Monilinia fructicola.</title>
        <authorList>
            <person name="De Miccolis Angelini R.M."/>
            <person name="Landi L."/>
            <person name="Abate D."/>
            <person name="Pollastro S."/>
            <person name="Romanazzi G."/>
            <person name="Faretra F."/>
        </authorList>
    </citation>
    <scope>NUCLEOTIDE SEQUENCE [LARGE SCALE GENOMIC DNA]</scope>
    <source>
        <strain evidence="3 4">Mfrc123</strain>
    </source>
</reference>
<keyword evidence="2" id="KW-1133">Transmembrane helix</keyword>
<keyword evidence="2" id="KW-0812">Transmembrane</keyword>
<dbReference type="VEuPathDB" id="FungiDB:MFRU_023g00640"/>
<dbReference type="AlphaFoldDB" id="A0A5M9K5W9"/>
<feature type="region of interest" description="Disordered" evidence="1">
    <location>
        <begin position="151"/>
        <end position="173"/>
    </location>
</feature>
<comment type="caution">
    <text evidence="3">The sequence shown here is derived from an EMBL/GenBank/DDBJ whole genome shotgun (WGS) entry which is preliminary data.</text>
</comment>
<dbReference type="EMBL" id="VICG01000001">
    <property type="protein sequence ID" value="KAA8577031.1"/>
    <property type="molecule type" value="Genomic_DNA"/>
</dbReference>
<evidence type="ECO:0000256" key="2">
    <source>
        <dbReference type="SAM" id="Phobius"/>
    </source>
</evidence>
<dbReference type="Proteomes" id="UP000322873">
    <property type="component" value="Unassembled WGS sequence"/>
</dbReference>
<sequence length="333" mass="37625">MATQEELAMLFARNLSLHNPPPPAPVEEPKEVEPTYTYSISQHYTHSAHVVKQPSRPASEPPQTDQLTVDIILARHGVDSSSLYPTQIDLFKTADASQQMRLIELWRICPPYNGGSSLAQNLWTGPSTSLEQEESMAKLRYERQMLEERMSQTQDSSMDDDTMSDGSSHAPLTPIQGGDARWNHAEHVEPYMASGYELLAAREYEQSTGPSKDVYSHFGSAVGGPQYKQSIDPVYKTVESFNRYPNAEAMENQYGAFQNYQFGGYTNGGEDEDMLTCAWVRTCARVHTWECIWIYNSLQIMFLVAVGRLRMRVSSSFMYLLFILIYALSVRGT</sequence>
<evidence type="ECO:0000313" key="4">
    <source>
        <dbReference type="Proteomes" id="UP000322873"/>
    </source>
</evidence>
<feature type="transmembrane region" description="Helical" evidence="2">
    <location>
        <begin position="316"/>
        <end position="332"/>
    </location>
</feature>
<evidence type="ECO:0000313" key="3">
    <source>
        <dbReference type="EMBL" id="KAA8577031.1"/>
    </source>
</evidence>
<organism evidence="3 4">
    <name type="scientific">Monilinia fructicola</name>
    <name type="common">Brown rot fungus</name>
    <name type="synonym">Ciboria fructicola</name>
    <dbReference type="NCBI Taxonomy" id="38448"/>
    <lineage>
        <taxon>Eukaryota</taxon>
        <taxon>Fungi</taxon>
        <taxon>Dikarya</taxon>
        <taxon>Ascomycota</taxon>
        <taxon>Pezizomycotina</taxon>
        <taxon>Leotiomycetes</taxon>
        <taxon>Helotiales</taxon>
        <taxon>Sclerotiniaceae</taxon>
        <taxon>Monilinia</taxon>
    </lineage>
</organism>
<name>A0A5M9K5W9_MONFR</name>
<keyword evidence="4" id="KW-1185">Reference proteome</keyword>
<evidence type="ECO:0000256" key="1">
    <source>
        <dbReference type="SAM" id="MobiDB-lite"/>
    </source>
</evidence>
<gene>
    <name evidence="3" type="ORF">EYC84_007047</name>
</gene>
<proteinExistence type="predicted"/>
<feature type="region of interest" description="Disordered" evidence="1">
    <location>
        <begin position="13"/>
        <end position="34"/>
    </location>
</feature>
<keyword evidence="2" id="KW-0472">Membrane</keyword>
<protein>
    <submittedName>
        <fullName evidence="3">Uncharacterized protein</fullName>
    </submittedName>
</protein>